<dbReference type="InterPro" id="IPR046357">
    <property type="entry name" value="PPIase_dom_sf"/>
</dbReference>
<keyword evidence="9" id="KW-1185">Reference proteome</keyword>
<dbReference type="Pfam" id="PF00254">
    <property type="entry name" value="FKBP_C"/>
    <property type="match status" value="1"/>
</dbReference>
<evidence type="ECO:0000256" key="2">
    <source>
        <dbReference type="ARBA" id="ARBA00006577"/>
    </source>
</evidence>
<sequence>MSLSGGSRQALRPAGGLGHAGLAPELPVPRSVSASSLGAKALRPYALVCAGILLCLTPADSTAAGSAVRLPGPHYEILRSGPAGGAHPRRSDEVAIRYVGTLSDGRVFSTSARDGADVSTFPVRTVIPGFSALIQLMRPGDRWRFTIPAYLAYGPEGKRLTPSERNLKRDVPPDSILIFDVELVSIVPAR</sequence>
<comment type="similarity">
    <text evidence="2 6">Belongs to the FKBP-type PPIase family.</text>
</comment>
<dbReference type="PROSITE" id="PS50059">
    <property type="entry name" value="FKBP_PPIASE"/>
    <property type="match status" value="1"/>
</dbReference>
<dbReference type="Gene3D" id="3.10.50.40">
    <property type="match status" value="1"/>
</dbReference>
<accession>A0A2P7QQX5</accession>
<evidence type="ECO:0000313" key="8">
    <source>
        <dbReference type="EMBL" id="PSJ40362.1"/>
    </source>
</evidence>
<evidence type="ECO:0000256" key="4">
    <source>
        <dbReference type="ARBA" id="ARBA00023235"/>
    </source>
</evidence>
<feature type="domain" description="PPIase FKBP-type" evidence="7">
    <location>
        <begin position="91"/>
        <end position="187"/>
    </location>
</feature>
<name>A0A2P7QQX5_9SPHN</name>
<dbReference type="PANTHER" id="PTHR43811:SF23">
    <property type="entry name" value="FKBP-TYPE 22 KDA PEPTIDYL-PROLYL CIS-TRANS ISOMERASE"/>
    <property type="match status" value="1"/>
</dbReference>
<dbReference type="EMBL" id="PXYI01000003">
    <property type="protein sequence ID" value="PSJ40362.1"/>
    <property type="molecule type" value="Genomic_DNA"/>
</dbReference>
<keyword evidence="3 5" id="KW-0697">Rotamase</keyword>
<dbReference type="InterPro" id="IPR001179">
    <property type="entry name" value="PPIase_FKBP_dom"/>
</dbReference>
<evidence type="ECO:0000256" key="6">
    <source>
        <dbReference type="RuleBase" id="RU003915"/>
    </source>
</evidence>
<protein>
    <recommendedName>
        <fullName evidence="6">Peptidyl-prolyl cis-trans isomerase</fullName>
        <ecNumber evidence="6">5.2.1.8</ecNumber>
    </recommendedName>
</protein>
<dbReference type="EC" id="5.2.1.8" evidence="6"/>
<evidence type="ECO:0000256" key="3">
    <source>
        <dbReference type="ARBA" id="ARBA00023110"/>
    </source>
</evidence>
<evidence type="ECO:0000313" key="9">
    <source>
        <dbReference type="Proteomes" id="UP000241167"/>
    </source>
</evidence>
<reference evidence="8 9" key="1">
    <citation type="submission" date="2018-03" db="EMBL/GenBank/DDBJ databases">
        <title>The draft genome of Sphingosinicella sp. GL-C-18.</title>
        <authorList>
            <person name="Liu L."/>
            <person name="Li L."/>
            <person name="Liang L."/>
            <person name="Zhang X."/>
            <person name="Wang T."/>
        </authorList>
    </citation>
    <scope>NUCLEOTIDE SEQUENCE [LARGE SCALE GENOMIC DNA]</scope>
    <source>
        <strain evidence="8 9">GL-C-18</strain>
    </source>
</reference>
<organism evidence="8 9">
    <name type="scientific">Allosphingosinicella deserti</name>
    <dbReference type="NCBI Taxonomy" id="2116704"/>
    <lineage>
        <taxon>Bacteria</taxon>
        <taxon>Pseudomonadati</taxon>
        <taxon>Pseudomonadota</taxon>
        <taxon>Alphaproteobacteria</taxon>
        <taxon>Sphingomonadales</taxon>
        <taxon>Sphingomonadaceae</taxon>
        <taxon>Allosphingosinicella</taxon>
    </lineage>
</organism>
<comment type="caution">
    <text evidence="8">The sequence shown here is derived from an EMBL/GenBank/DDBJ whole genome shotgun (WGS) entry which is preliminary data.</text>
</comment>
<evidence type="ECO:0000256" key="1">
    <source>
        <dbReference type="ARBA" id="ARBA00000971"/>
    </source>
</evidence>
<keyword evidence="4 5" id="KW-0413">Isomerase</keyword>
<dbReference type="PANTHER" id="PTHR43811">
    <property type="entry name" value="FKBP-TYPE PEPTIDYL-PROLYL CIS-TRANS ISOMERASE FKPA"/>
    <property type="match status" value="1"/>
</dbReference>
<comment type="catalytic activity">
    <reaction evidence="1 5 6">
        <text>[protein]-peptidylproline (omega=180) = [protein]-peptidylproline (omega=0)</text>
        <dbReference type="Rhea" id="RHEA:16237"/>
        <dbReference type="Rhea" id="RHEA-COMP:10747"/>
        <dbReference type="Rhea" id="RHEA-COMP:10748"/>
        <dbReference type="ChEBI" id="CHEBI:83833"/>
        <dbReference type="ChEBI" id="CHEBI:83834"/>
        <dbReference type="EC" id="5.2.1.8"/>
    </reaction>
</comment>
<dbReference type="SUPFAM" id="SSF54534">
    <property type="entry name" value="FKBP-like"/>
    <property type="match status" value="1"/>
</dbReference>
<dbReference type="Proteomes" id="UP000241167">
    <property type="component" value="Unassembled WGS sequence"/>
</dbReference>
<dbReference type="AlphaFoldDB" id="A0A2P7QQX5"/>
<evidence type="ECO:0000256" key="5">
    <source>
        <dbReference type="PROSITE-ProRule" id="PRU00277"/>
    </source>
</evidence>
<evidence type="ECO:0000259" key="7">
    <source>
        <dbReference type="PROSITE" id="PS50059"/>
    </source>
</evidence>
<gene>
    <name evidence="8" type="ORF">C7I55_08430</name>
</gene>
<dbReference type="GO" id="GO:0003755">
    <property type="term" value="F:peptidyl-prolyl cis-trans isomerase activity"/>
    <property type="evidence" value="ECO:0007669"/>
    <property type="project" value="UniProtKB-UniRule"/>
</dbReference>
<proteinExistence type="inferred from homology"/>